<evidence type="ECO:0000259" key="5">
    <source>
        <dbReference type="Pfam" id="PF14791"/>
    </source>
</evidence>
<dbReference type="Gene3D" id="3.30.460.10">
    <property type="entry name" value="Beta Polymerase, domain 2"/>
    <property type="match status" value="1"/>
</dbReference>
<dbReference type="Gene3D" id="3.30.210.10">
    <property type="entry name" value="DNA polymerase, thumb domain"/>
    <property type="match status" value="1"/>
</dbReference>
<dbReference type="InterPro" id="IPR037160">
    <property type="entry name" value="DNA_Pol_thumb_sf"/>
</dbReference>
<dbReference type="InterPro" id="IPR028207">
    <property type="entry name" value="DNA_pol_B_palm_palm"/>
</dbReference>
<evidence type="ECO:0000259" key="6">
    <source>
        <dbReference type="Pfam" id="PF14792"/>
    </source>
</evidence>
<dbReference type="InterPro" id="IPR022312">
    <property type="entry name" value="DNA_pol_X"/>
</dbReference>
<proteinExistence type="predicted"/>
<keyword evidence="1" id="KW-0237">DNA synthesis</keyword>
<feature type="domain" description="DNA polymerase beta palm" evidence="6">
    <location>
        <begin position="7"/>
        <end position="61"/>
    </location>
</feature>
<accession>A0A7V4FDS2</accession>
<dbReference type="AlphaFoldDB" id="A0A7V4FDS2"/>
<evidence type="ECO:0000256" key="2">
    <source>
        <dbReference type="ARBA" id="ARBA00022679"/>
    </source>
</evidence>
<dbReference type="PANTHER" id="PTHR11276">
    <property type="entry name" value="DNA POLYMERASE TYPE-X FAMILY MEMBER"/>
    <property type="match status" value="1"/>
</dbReference>
<gene>
    <name evidence="7" type="ORF">ENU28_03930</name>
</gene>
<comment type="caution">
    <text evidence="7">The sequence shown here is derived from an EMBL/GenBank/DDBJ whole genome shotgun (WGS) entry which is preliminary data.</text>
</comment>
<keyword evidence="2" id="KW-0808">Transferase</keyword>
<name>A0A7V4FDS2_UNCW3</name>
<dbReference type="GO" id="GO:0006303">
    <property type="term" value="P:double-strand break repair via nonhomologous end joining"/>
    <property type="evidence" value="ECO:0007669"/>
    <property type="project" value="TreeGrafter"/>
</dbReference>
<dbReference type="InterPro" id="IPR029398">
    <property type="entry name" value="PolB_thumb"/>
</dbReference>
<dbReference type="EMBL" id="DTBX01000137">
    <property type="protein sequence ID" value="HGQ55596.1"/>
    <property type="molecule type" value="Genomic_DNA"/>
</dbReference>
<dbReference type="GO" id="GO:0003677">
    <property type="term" value="F:DNA binding"/>
    <property type="evidence" value="ECO:0007669"/>
    <property type="project" value="InterPro"/>
</dbReference>
<evidence type="ECO:0000256" key="1">
    <source>
        <dbReference type="ARBA" id="ARBA00022634"/>
    </source>
</evidence>
<sequence>MAKIEKRITYEEAEKMVKIMEDRLKNIKYGIYGSYIRKEETIGDFDILVKEEDLEKVKEILKDLPFYERIEFYSLPKDYYDAWESFALYLIGSGKFNIWLRSIAKRKGYLLNQYGLFKRENGKRVSSKEKEIFQILNIKFIPYEKRKEIYEKEWKNYLKTKNKQNS</sequence>
<reference evidence="7" key="1">
    <citation type="journal article" date="2020" name="mSystems">
        <title>Genome- and Community-Level Interaction Insights into Carbon Utilization and Element Cycling Functions of Hydrothermarchaeota in Hydrothermal Sediment.</title>
        <authorList>
            <person name="Zhou Z."/>
            <person name="Liu Y."/>
            <person name="Xu W."/>
            <person name="Pan J."/>
            <person name="Luo Z.H."/>
            <person name="Li M."/>
        </authorList>
    </citation>
    <scope>NUCLEOTIDE SEQUENCE [LARGE SCALE GENOMIC DNA]</scope>
    <source>
        <strain evidence="7">SpSt-655</strain>
    </source>
</reference>
<dbReference type="SUPFAM" id="SSF81301">
    <property type="entry name" value="Nucleotidyltransferase"/>
    <property type="match status" value="1"/>
</dbReference>
<feature type="domain" description="DNA polymerase beta thumb" evidence="5">
    <location>
        <begin position="88"/>
        <end position="146"/>
    </location>
</feature>
<evidence type="ECO:0000256" key="4">
    <source>
        <dbReference type="ARBA" id="ARBA00022705"/>
    </source>
</evidence>
<dbReference type="InterPro" id="IPR043519">
    <property type="entry name" value="NT_sf"/>
</dbReference>
<evidence type="ECO:0000256" key="3">
    <source>
        <dbReference type="ARBA" id="ARBA00022695"/>
    </source>
</evidence>
<dbReference type="Pfam" id="PF14792">
    <property type="entry name" value="DNA_pol_B_palm"/>
    <property type="match status" value="1"/>
</dbReference>
<dbReference type="Pfam" id="PF14791">
    <property type="entry name" value="DNA_pol_B_thumb"/>
    <property type="match status" value="1"/>
</dbReference>
<protein>
    <submittedName>
        <fullName evidence="7">Uncharacterized protein</fullName>
    </submittedName>
</protein>
<evidence type="ECO:0000313" key="7">
    <source>
        <dbReference type="EMBL" id="HGQ55596.1"/>
    </source>
</evidence>
<keyword evidence="4" id="KW-0235">DNA replication</keyword>
<dbReference type="PANTHER" id="PTHR11276:SF28">
    <property type="entry name" value="DNA POLYMERASE LAMBDA"/>
    <property type="match status" value="1"/>
</dbReference>
<dbReference type="GO" id="GO:0003887">
    <property type="term" value="F:DNA-directed DNA polymerase activity"/>
    <property type="evidence" value="ECO:0007669"/>
    <property type="project" value="InterPro"/>
</dbReference>
<keyword evidence="3" id="KW-0548">Nucleotidyltransferase</keyword>
<organism evidence="7">
    <name type="scientific">candidate division WOR-3 bacterium</name>
    <dbReference type="NCBI Taxonomy" id="2052148"/>
    <lineage>
        <taxon>Bacteria</taxon>
        <taxon>Bacteria division WOR-3</taxon>
    </lineage>
</organism>